<dbReference type="CDD" id="cd00712">
    <property type="entry name" value="AsnB"/>
    <property type="match status" value="1"/>
</dbReference>
<dbReference type="PIRSF" id="PIRSF001589">
    <property type="entry name" value="Asn_synthetase_glu-h"/>
    <property type="match status" value="1"/>
</dbReference>
<accession>A0ABS2N5W2</accession>
<dbReference type="Pfam" id="PF13537">
    <property type="entry name" value="GATase_7"/>
    <property type="match status" value="1"/>
</dbReference>
<sequence>MSAIAGIYNVDKQPATLEHAELMMKELSKFPANDIRVWRKDNIFLGCHAQWITPESIGEPLPYYDNERQVAITADTIIDNREELFQALQVEKDKRELMPDSQLILLAYCKWGEDTPKHLIGDFAFMIWDEREQKLFGARDPSGYRTLYYYYNHSSFTFCTTIEPILALPNMKKRLNEQWLAEYLANSGTIDTVDARSTPYCNIEQVPPFHSISITEDKIKLTKYGSFFSGEQLKLNSDEEYVEAFQDVFQKAVNSRLRTHHKIGAQLSGGLDSGAVVGFAANSLRKENKRLETFSYVPPNDFKDYTPKQFVANESEYIKSTVNHVGGIKEHILDFNGKDPYTDIDSFTESMEMPYKFFENSFWLKGMFEKAHDQDIGVLLNGDRGNFTISWGSALDYYAVLLKKLKWVRLFQELDYYSTNVGGARLRRIPLIAKIGFPVIQKLASSKRPLQLPRMINSDFAERTEVFHKLESYGMDQSGWFPTTSIFDQRKNIMDRIYPWNAGNTLTCKLSLRYGLWKRDPTNDLRVVRFCLSLPDEQFVQKGFDRALIRRSTENILPDKVRLNQRVRGFQGADCVYRMLPYWDTFIREAKQLISDKRMLEYLDADVLNHAFSEIKHRPSSEYATNLNYKIMMRSLILYRFMNKFS</sequence>
<comment type="caution">
    <text evidence="10">The sequence shown here is derived from an EMBL/GenBank/DDBJ whole genome shotgun (WGS) entry which is preliminary data.</text>
</comment>
<evidence type="ECO:0000256" key="2">
    <source>
        <dbReference type="ARBA" id="ARBA00005752"/>
    </source>
</evidence>
<evidence type="ECO:0000256" key="1">
    <source>
        <dbReference type="ARBA" id="ARBA00005187"/>
    </source>
</evidence>
<proteinExistence type="inferred from homology"/>
<keyword evidence="6" id="KW-0061">Asparagine biosynthesis</keyword>
<keyword evidence="6" id="KW-0028">Amino-acid biosynthesis</keyword>
<dbReference type="PANTHER" id="PTHR43284">
    <property type="entry name" value="ASPARAGINE SYNTHETASE (GLUTAMINE-HYDROLYZING)"/>
    <property type="match status" value="1"/>
</dbReference>
<evidence type="ECO:0000256" key="4">
    <source>
        <dbReference type="ARBA" id="ARBA00022741"/>
    </source>
</evidence>
<reference evidence="10 11" key="1">
    <citation type="submission" date="2021-01" db="EMBL/GenBank/DDBJ databases">
        <title>Genomic Encyclopedia of Type Strains, Phase IV (KMG-IV): sequencing the most valuable type-strain genomes for metagenomic binning, comparative biology and taxonomic classification.</title>
        <authorList>
            <person name="Goeker M."/>
        </authorList>
    </citation>
    <scope>NUCLEOTIDE SEQUENCE [LARGE SCALE GENOMIC DNA]</scope>
    <source>
        <strain evidence="10 11">DSM 23711</strain>
    </source>
</reference>
<dbReference type="SUPFAM" id="SSF56235">
    <property type="entry name" value="N-terminal nucleophile aminohydrolases (Ntn hydrolases)"/>
    <property type="match status" value="1"/>
</dbReference>
<keyword evidence="7" id="KW-0315">Glutamine amidotransferase</keyword>
<dbReference type="RefSeq" id="WP_204502137.1">
    <property type="nucleotide sequence ID" value="NZ_JAFBDR010000035.1"/>
</dbReference>
<dbReference type="PANTHER" id="PTHR43284:SF1">
    <property type="entry name" value="ASPARAGINE SYNTHETASE"/>
    <property type="match status" value="1"/>
</dbReference>
<keyword evidence="4" id="KW-0547">Nucleotide-binding</keyword>
<evidence type="ECO:0000256" key="8">
    <source>
        <dbReference type="ARBA" id="ARBA00048741"/>
    </source>
</evidence>
<dbReference type="InterPro" id="IPR029055">
    <property type="entry name" value="Ntn_hydrolases_N"/>
</dbReference>
<evidence type="ECO:0000256" key="6">
    <source>
        <dbReference type="ARBA" id="ARBA00022888"/>
    </source>
</evidence>
<dbReference type="PROSITE" id="PS51278">
    <property type="entry name" value="GATASE_TYPE_2"/>
    <property type="match status" value="1"/>
</dbReference>
<comment type="pathway">
    <text evidence="1">Amino-acid biosynthesis; L-asparagine biosynthesis; L-asparagine from L-aspartate (L-Gln route): step 1/1.</text>
</comment>
<dbReference type="InterPro" id="IPR001962">
    <property type="entry name" value="Asn_synthase"/>
</dbReference>
<evidence type="ECO:0000256" key="3">
    <source>
        <dbReference type="ARBA" id="ARBA00012737"/>
    </source>
</evidence>
<feature type="domain" description="Glutamine amidotransferase type-2" evidence="9">
    <location>
        <begin position="2"/>
        <end position="217"/>
    </location>
</feature>
<evidence type="ECO:0000313" key="10">
    <source>
        <dbReference type="EMBL" id="MBM7573496.1"/>
    </source>
</evidence>
<evidence type="ECO:0000256" key="5">
    <source>
        <dbReference type="ARBA" id="ARBA00022840"/>
    </source>
</evidence>
<dbReference type="InterPro" id="IPR033738">
    <property type="entry name" value="AsnB_N"/>
</dbReference>
<dbReference type="Gene3D" id="3.60.20.10">
    <property type="entry name" value="Glutamine Phosphoribosylpyrophosphate, subunit 1, domain 1"/>
    <property type="match status" value="1"/>
</dbReference>
<dbReference type="InterPro" id="IPR006426">
    <property type="entry name" value="Asn_synth_AEB"/>
</dbReference>
<keyword evidence="10" id="KW-0436">Ligase</keyword>
<name>A0ABS2N5W2_9BACI</name>
<dbReference type="InterPro" id="IPR051786">
    <property type="entry name" value="ASN_synthetase/amidase"/>
</dbReference>
<dbReference type="SUPFAM" id="SSF52402">
    <property type="entry name" value="Adenine nucleotide alpha hydrolases-like"/>
    <property type="match status" value="1"/>
</dbReference>
<dbReference type="InterPro" id="IPR017932">
    <property type="entry name" value="GATase_2_dom"/>
</dbReference>
<dbReference type="EMBL" id="JAFBDR010000035">
    <property type="protein sequence ID" value="MBM7573496.1"/>
    <property type="molecule type" value="Genomic_DNA"/>
</dbReference>
<gene>
    <name evidence="10" type="ORF">JOC48_004060</name>
</gene>
<evidence type="ECO:0000259" key="9">
    <source>
        <dbReference type="PROSITE" id="PS51278"/>
    </source>
</evidence>
<dbReference type="Proteomes" id="UP001296943">
    <property type="component" value="Unassembled WGS sequence"/>
</dbReference>
<protein>
    <recommendedName>
        <fullName evidence="3">asparagine synthase (glutamine-hydrolyzing)</fullName>
        <ecNumber evidence="3">6.3.5.4</ecNumber>
    </recommendedName>
</protein>
<comment type="similarity">
    <text evidence="2">Belongs to the asparagine synthetase family.</text>
</comment>
<dbReference type="EC" id="6.3.5.4" evidence="3"/>
<dbReference type="GO" id="GO:0004066">
    <property type="term" value="F:asparagine synthase (glutamine-hydrolyzing) activity"/>
    <property type="evidence" value="ECO:0007669"/>
    <property type="project" value="UniProtKB-EC"/>
</dbReference>
<organism evidence="10 11">
    <name type="scientific">Aquibacillus albus</name>
    <dbReference type="NCBI Taxonomy" id="1168171"/>
    <lineage>
        <taxon>Bacteria</taxon>
        <taxon>Bacillati</taxon>
        <taxon>Bacillota</taxon>
        <taxon>Bacilli</taxon>
        <taxon>Bacillales</taxon>
        <taxon>Bacillaceae</taxon>
        <taxon>Aquibacillus</taxon>
    </lineage>
</organism>
<evidence type="ECO:0000256" key="7">
    <source>
        <dbReference type="ARBA" id="ARBA00022962"/>
    </source>
</evidence>
<dbReference type="Pfam" id="PF00733">
    <property type="entry name" value="Asn_synthase"/>
    <property type="match status" value="1"/>
</dbReference>
<evidence type="ECO:0000313" key="11">
    <source>
        <dbReference type="Proteomes" id="UP001296943"/>
    </source>
</evidence>
<keyword evidence="5" id="KW-0067">ATP-binding</keyword>
<dbReference type="InterPro" id="IPR014729">
    <property type="entry name" value="Rossmann-like_a/b/a_fold"/>
</dbReference>
<comment type="catalytic activity">
    <reaction evidence="8">
        <text>L-aspartate + L-glutamine + ATP + H2O = L-asparagine + L-glutamate + AMP + diphosphate + H(+)</text>
        <dbReference type="Rhea" id="RHEA:12228"/>
        <dbReference type="ChEBI" id="CHEBI:15377"/>
        <dbReference type="ChEBI" id="CHEBI:15378"/>
        <dbReference type="ChEBI" id="CHEBI:29985"/>
        <dbReference type="ChEBI" id="CHEBI:29991"/>
        <dbReference type="ChEBI" id="CHEBI:30616"/>
        <dbReference type="ChEBI" id="CHEBI:33019"/>
        <dbReference type="ChEBI" id="CHEBI:58048"/>
        <dbReference type="ChEBI" id="CHEBI:58359"/>
        <dbReference type="ChEBI" id="CHEBI:456215"/>
        <dbReference type="EC" id="6.3.5.4"/>
    </reaction>
</comment>
<dbReference type="Gene3D" id="3.40.50.620">
    <property type="entry name" value="HUPs"/>
    <property type="match status" value="2"/>
</dbReference>
<keyword evidence="11" id="KW-1185">Reference proteome</keyword>